<dbReference type="HOGENOM" id="CLU_018544_3_2_1"/>
<dbReference type="Proteomes" id="UP000054279">
    <property type="component" value="Unassembled WGS sequence"/>
</dbReference>
<keyword evidence="2" id="KW-1185">Reference proteome</keyword>
<dbReference type="EMBL" id="KN837419">
    <property type="protein sequence ID" value="KIJ25361.1"/>
    <property type="molecule type" value="Genomic_DNA"/>
</dbReference>
<name>A0A0C9UJ14_SPHS4</name>
<dbReference type="Gene3D" id="1.20.1280.50">
    <property type="match status" value="1"/>
</dbReference>
<feature type="non-terminal residue" evidence="1">
    <location>
        <position position="148"/>
    </location>
</feature>
<dbReference type="OrthoDB" id="3221235at2759"/>
<evidence type="ECO:0000313" key="1">
    <source>
        <dbReference type="EMBL" id="KIJ25361.1"/>
    </source>
</evidence>
<sequence>MENLDILLTHLEATAFIISPLFATNYYPTERETQFIDEFATECEEEILMLDVQIATVPTTRSEENLRKFESKYEQALGLLAPIRRLPDEVLGEIFCLGAYFTNEDLVSFTWESGNHPYETITFDTPPLVFLQVCKRWRRIALRTPQLW</sequence>
<reference evidence="1 2" key="1">
    <citation type="submission" date="2014-06" db="EMBL/GenBank/DDBJ databases">
        <title>Evolutionary Origins and Diversification of the Mycorrhizal Mutualists.</title>
        <authorList>
            <consortium name="DOE Joint Genome Institute"/>
            <consortium name="Mycorrhizal Genomics Consortium"/>
            <person name="Kohler A."/>
            <person name="Kuo A."/>
            <person name="Nagy L.G."/>
            <person name="Floudas D."/>
            <person name="Copeland A."/>
            <person name="Barry K.W."/>
            <person name="Cichocki N."/>
            <person name="Veneault-Fourrey C."/>
            <person name="LaButti K."/>
            <person name="Lindquist E.A."/>
            <person name="Lipzen A."/>
            <person name="Lundell T."/>
            <person name="Morin E."/>
            <person name="Murat C."/>
            <person name="Riley R."/>
            <person name="Ohm R."/>
            <person name="Sun H."/>
            <person name="Tunlid A."/>
            <person name="Henrissat B."/>
            <person name="Grigoriev I.V."/>
            <person name="Hibbett D.S."/>
            <person name="Martin F."/>
        </authorList>
    </citation>
    <scope>NUCLEOTIDE SEQUENCE [LARGE SCALE GENOMIC DNA]</scope>
    <source>
        <strain evidence="1 2">SS14</strain>
    </source>
</reference>
<accession>A0A0C9UJ14</accession>
<evidence type="ECO:0008006" key="3">
    <source>
        <dbReference type="Google" id="ProtNLM"/>
    </source>
</evidence>
<evidence type="ECO:0000313" key="2">
    <source>
        <dbReference type="Proteomes" id="UP000054279"/>
    </source>
</evidence>
<organism evidence="1 2">
    <name type="scientific">Sphaerobolus stellatus (strain SS14)</name>
    <dbReference type="NCBI Taxonomy" id="990650"/>
    <lineage>
        <taxon>Eukaryota</taxon>
        <taxon>Fungi</taxon>
        <taxon>Dikarya</taxon>
        <taxon>Basidiomycota</taxon>
        <taxon>Agaricomycotina</taxon>
        <taxon>Agaricomycetes</taxon>
        <taxon>Phallomycetidae</taxon>
        <taxon>Geastrales</taxon>
        <taxon>Sphaerobolaceae</taxon>
        <taxon>Sphaerobolus</taxon>
    </lineage>
</organism>
<protein>
    <recommendedName>
        <fullName evidence="3">F-box domain-containing protein</fullName>
    </recommendedName>
</protein>
<dbReference type="AlphaFoldDB" id="A0A0C9UJ14"/>
<proteinExistence type="predicted"/>
<gene>
    <name evidence="1" type="ORF">M422DRAFT_216808</name>
</gene>